<feature type="region of interest" description="Disordered" evidence="1">
    <location>
        <begin position="1"/>
        <end position="115"/>
    </location>
</feature>
<feature type="compositionally biased region" description="Basic and acidic residues" evidence="1">
    <location>
        <begin position="85"/>
        <end position="102"/>
    </location>
</feature>
<feature type="compositionally biased region" description="Acidic residues" evidence="1">
    <location>
        <begin position="54"/>
        <end position="71"/>
    </location>
</feature>
<evidence type="ECO:0000256" key="1">
    <source>
        <dbReference type="SAM" id="MobiDB-lite"/>
    </source>
</evidence>
<dbReference type="EMBL" id="BKCJ011511464">
    <property type="protein sequence ID" value="GFD39116.1"/>
    <property type="molecule type" value="Genomic_DNA"/>
</dbReference>
<comment type="caution">
    <text evidence="2">The sequence shown here is derived from an EMBL/GenBank/DDBJ whole genome shotgun (WGS) entry which is preliminary data.</text>
</comment>
<name>A0A699W0C4_TANCI</name>
<accession>A0A699W0C4</accession>
<reference evidence="2" key="1">
    <citation type="journal article" date="2019" name="Sci. Rep.">
        <title>Draft genome of Tanacetum cinerariifolium, the natural source of mosquito coil.</title>
        <authorList>
            <person name="Yamashiro T."/>
            <person name="Shiraishi A."/>
            <person name="Satake H."/>
            <person name="Nakayama K."/>
        </authorList>
    </citation>
    <scope>NUCLEOTIDE SEQUENCE</scope>
</reference>
<protein>
    <submittedName>
        <fullName evidence="2">Uncharacterized protein</fullName>
    </submittedName>
</protein>
<organism evidence="2">
    <name type="scientific">Tanacetum cinerariifolium</name>
    <name type="common">Dalmatian daisy</name>
    <name type="synonym">Chrysanthemum cinerariifolium</name>
    <dbReference type="NCBI Taxonomy" id="118510"/>
    <lineage>
        <taxon>Eukaryota</taxon>
        <taxon>Viridiplantae</taxon>
        <taxon>Streptophyta</taxon>
        <taxon>Embryophyta</taxon>
        <taxon>Tracheophyta</taxon>
        <taxon>Spermatophyta</taxon>
        <taxon>Magnoliopsida</taxon>
        <taxon>eudicotyledons</taxon>
        <taxon>Gunneridae</taxon>
        <taxon>Pentapetalae</taxon>
        <taxon>asterids</taxon>
        <taxon>campanulids</taxon>
        <taxon>Asterales</taxon>
        <taxon>Asteraceae</taxon>
        <taxon>Asteroideae</taxon>
        <taxon>Anthemideae</taxon>
        <taxon>Anthemidinae</taxon>
        <taxon>Tanacetum</taxon>
    </lineage>
</organism>
<proteinExistence type="predicted"/>
<evidence type="ECO:0000313" key="2">
    <source>
        <dbReference type="EMBL" id="GFD39116.1"/>
    </source>
</evidence>
<dbReference type="AlphaFoldDB" id="A0A699W0C4"/>
<feature type="non-terminal residue" evidence="2">
    <location>
        <position position="1"/>
    </location>
</feature>
<gene>
    <name evidence="2" type="ORF">Tci_911085</name>
</gene>
<feature type="non-terminal residue" evidence="2">
    <location>
        <position position="115"/>
    </location>
</feature>
<sequence>RLTAAAKGKQPARATSPNDPSEVERTKAQQLKIVLRRSRQETHISQHGGSKTESDEEGEEEETMGEEEESFDPIARTPEDSEDDGNGKEDQRLRVSEEQRLIEEEEADELYRDVD</sequence>